<name>A0ACC2JM96_9PEZI</name>
<dbReference type="Proteomes" id="UP001153332">
    <property type="component" value="Unassembled WGS sequence"/>
</dbReference>
<accession>A0ACC2JM96</accession>
<reference evidence="1" key="1">
    <citation type="submission" date="2022-12" db="EMBL/GenBank/DDBJ databases">
        <title>Genome Sequence of Lasiodiplodia mahajangana.</title>
        <authorList>
            <person name="Buettner E."/>
        </authorList>
    </citation>
    <scope>NUCLEOTIDE SEQUENCE</scope>
    <source>
        <strain evidence="1">VT137</strain>
    </source>
</reference>
<sequence length="305" mass="33801">MSEQQAELKTYRGNCHCAAFVYEITLPEILSASECNCSICYKKAALWVFPKPTDVKFVKGDMSALTDYTFNKKQFSHKARPSAFIFCPMCGVSLLVVGHLTPPKAGEDKLPENGFNVRTLQHGQVDVWKLDTKAFDGSALPPTYEIPDYKGPQPTGDVEGGQLYTGSCHCGAVTVALKSKPLDKDLQGLVECNCSSCAKYGTTWTYPPHEQIVIEGKENLGEYYFGKKLAGKMFCKICGVPIYSQAVQATDEQVAQMDQATRKWYEGAKLVKAFNLRVINGLNVNNLAANHFDGYNYIQPKYVEP</sequence>
<proteinExistence type="predicted"/>
<organism evidence="1 2">
    <name type="scientific">Lasiodiplodia mahajangana</name>
    <dbReference type="NCBI Taxonomy" id="1108764"/>
    <lineage>
        <taxon>Eukaryota</taxon>
        <taxon>Fungi</taxon>
        <taxon>Dikarya</taxon>
        <taxon>Ascomycota</taxon>
        <taxon>Pezizomycotina</taxon>
        <taxon>Dothideomycetes</taxon>
        <taxon>Dothideomycetes incertae sedis</taxon>
        <taxon>Botryosphaeriales</taxon>
        <taxon>Botryosphaeriaceae</taxon>
        <taxon>Lasiodiplodia</taxon>
    </lineage>
</organism>
<evidence type="ECO:0000313" key="1">
    <source>
        <dbReference type="EMBL" id="KAJ8128469.1"/>
    </source>
</evidence>
<keyword evidence="2" id="KW-1185">Reference proteome</keyword>
<gene>
    <name evidence="1" type="ORF">O1611_g5166</name>
</gene>
<protein>
    <submittedName>
        <fullName evidence="1">Uncharacterized protein</fullName>
    </submittedName>
</protein>
<comment type="caution">
    <text evidence="1">The sequence shown here is derived from an EMBL/GenBank/DDBJ whole genome shotgun (WGS) entry which is preliminary data.</text>
</comment>
<evidence type="ECO:0000313" key="2">
    <source>
        <dbReference type="Proteomes" id="UP001153332"/>
    </source>
</evidence>
<dbReference type="EMBL" id="JAPUUL010001057">
    <property type="protein sequence ID" value="KAJ8128469.1"/>
    <property type="molecule type" value="Genomic_DNA"/>
</dbReference>